<dbReference type="Proteomes" id="UP000188320">
    <property type="component" value="Unassembled WGS sequence"/>
</dbReference>
<dbReference type="EMBL" id="LSSK01001112">
    <property type="protein sequence ID" value="OMH80689.1"/>
    <property type="molecule type" value="Genomic_DNA"/>
</dbReference>
<sequence length="236" mass="27415">MLELEKTKETKEKYEVKIESTEFNSDKDKDKEQNFDDFWNYIENWVSNPVAFTTMQLNNNDKDKLGSMKNAAESFYVVSQHPEKSTANFLATTSRNKLDTLPERVEKIIEVSEGEAKKNLQGGGKMSYEDLEHENLSYDQFNHLYETRLISENRELKSAVKSLSKRLSSLDAAKYVMNNKYRDSFKPTGRLYEKAITNTQPTDVNGSDSVESKLAELEEKYRKMEIMNKEQVISRL</sequence>
<dbReference type="AlphaFoldDB" id="A0A1R1PID7"/>
<feature type="coiled-coil region" evidence="1">
    <location>
        <begin position="207"/>
        <end position="234"/>
    </location>
</feature>
<proteinExistence type="predicted"/>
<evidence type="ECO:0000313" key="3">
    <source>
        <dbReference type="Proteomes" id="UP000188320"/>
    </source>
</evidence>
<reference evidence="3" key="1">
    <citation type="submission" date="2017-01" db="EMBL/GenBank/DDBJ databases">
        <authorList>
            <person name="Wang Y."/>
            <person name="White M."/>
            <person name="Kvist S."/>
            <person name="Moncalvo J.-M."/>
        </authorList>
    </citation>
    <scope>NUCLEOTIDE SEQUENCE [LARGE SCALE GENOMIC DNA]</scope>
    <source>
        <strain evidence="3">COL-18-3</strain>
    </source>
</reference>
<gene>
    <name evidence="2" type="ORF">AX774_g5875</name>
</gene>
<name>A0A1R1PID7_ZANCU</name>
<protein>
    <submittedName>
        <fullName evidence="2">Uncharacterized protein</fullName>
    </submittedName>
</protein>
<keyword evidence="1" id="KW-0175">Coiled coil</keyword>
<accession>A0A1R1PID7</accession>
<organism evidence="2 3">
    <name type="scientific">Zancudomyces culisetae</name>
    <name type="common">Gut fungus</name>
    <name type="synonym">Smittium culisetae</name>
    <dbReference type="NCBI Taxonomy" id="1213189"/>
    <lineage>
        <taxon>Eukaryota</taxon>
        <taxon>Fungi</taxon>
        <taxon>Fungi incertae sedis</taxon>
        <taxon>Zoopagomycota</taxon>
        <taxon>Kickxellomycotina</taxon>
        <taxon>Harpellomycetes</taxon>
        <taxon>Harpellales</taxon>
        <taxon>Legeriomycetaceae</taxon>
        <taxon>Zancudomyces</taxon>
    </lineage>
</organism>
<dbReference type="OrthoDB" id="3197614at2759"/>
<evidence type="ECO:0000256" key="1">
    <source>
        <dbReference type="SAM" id="Coils"/>
    </source>
</evidence>
<comment type="caution">
    <text evidence="2">The sequence shown here is derived from an EMBL/GenBank/DDBJ whole genome shotgun (WGS) entry which is preliminary data.</text>
</comment>
<evidence type="ECO:0000313" key="2">
    <source>
        <dbReference type="EMBL" id="OMH80689.1"/>
    </source>
</evidence>
<keyword evidence="3" id="KW-1185">Reference proteome</keyword>